<protein>
    <submittedName>
        <fullName evidence="1">Uncharacterized protein</fullName>
    </submittedName>
</protein>
<dbReference type="EMBL" id="HACA01030734">
    <property type="protein sequence ID" value="CDW48095.1"/>
    <property type="molecule type" value="Transcribed_RNA"/>
</dbReference>
<sequence length="84" mass="10036">MGPEKILSDKKIFKVDQFYNRWYDHWLDETKEEVQGILHNKYPSQTMVLYVVASDGKKMPPFFFKAGKKLERRPTIRCLVLPLF</sequence>
<reference evidence="1" key="1">
    <citation type="submission" date="2014-05" db="EMBL/GenBank/DDBJ databases">
        <authorList>
            <person name="Chronopoulou M."/>
        </authorList>
    </citation>
    <scope>NUCLEOTIDE SEQUENCE</scope>
    <source>
        <tissue evidence="1">Whole organism</tissue>
    </source>
</reference>
<name>A0A0K2VCR2_LEPSM</name>
<proteinExistence type="predicted"/>
<evidence type="ECO:0000313" key="1">
    <source>
        <dbReference type="EMBL" id="CDW48095.1"/>
    </source>
</evidence>
<accession>A0A0K2VCR2</accession>
<feature type="non-terminal residue" evidence="1">
    <location>
        <position position="84"/>
    </location>
</feature>
<organism evidence="1">
    <name type="scientific">Lepeophtheirus salmonis</name>
    <name type="common">Salmon louse</name>
    <name type="synonym">Caligus salmonis</name>
    <dbReference type="NCBI Taxonomy" id="72036"/>
    <lineage>
        <taxon>Eukaryota</taxon>
        <taxon>Metazoa</taxon>
        <taxon>Ecdysozoa</taxon>
        <taxon>Arthropoda</taxon>
        <taxon>Crustacea</taxon>
        <taxon>Multicrustacea</taxon>
        <taxon>Hexanauplia</taxon>
        <taxon>Copepoda</taxon>
        <taxon>Siphonostomatoida</taxon>
        <taxon>Caligidae</taxon>
        <taxon>Lepeophtheirus</taxon>
    </lineage>
</organism>
<dbReference type="AlphaFoldDB" id="A0A0K2VCR2"/>